<dbReference type="AlphaFoldDB" id="C6C724"/>
<dbReference type="GO" id="GO:0005886">
    <property type="term" value="C:plasma membrane"/>
    <property type="evidence" value="ECO:0007669"/>
    <property type="project" value="TreeGrafter"/>
</dbReference>
<accession>C6C724</accession>
<feature type="transmembrane region" description="Helical" evidence="1">
    <location>
        <begin position="32"/>
        <end position="54"/>
    </location>
</feature>
<name>C6C724_MUSP7</name>
<dbReference type="STRING" id="579405.Dd703_2131"/>
<feature type="transmembrane region" description="Helical" evidence="1">
    <location>
        <begin position="66"/>
        <end position="85"/>
    </location>
</feature>
<protein>
    <recommendedName>
        <fullName evidence="4">DMT family transporter</fullName>
    </recommendedName>
</protein>
<dbReference type="Proteomes" id="UP000002734">
    <property type="component" value="Chromosome"/>
</dbReference>
<dbReference type="RefSeq" id="WP_015853827.1">
    <property type="nucleotide sequence ID" value="NC_012880.1"/>
</dbReference>
<keyword evidence="1" id="KW-0812">Transmembrane</keyword>
<evidence type="ECO:0000313" key="2">
    <source>
        <dbReference type="EMBL" id="ACS85918.1"/>
    </source>
</evidence>
<proteinExistence type="predicted"/>
<evidence type="ECO:0000313" key="3">
    <source>
        <dbReference type="Proteomes" id="UP000002734"/>
    </source>
</evidence>
<keyword evidence="1" id="KW-0472">Membrane</keyword>
<dbReference type="EMBL" id="CP001654">
    <property type="protein sequence ID" value="ACS85918.1"/>
    <property type="molecule type" value="Genomic_DNA"/>
</dbReference>
<gene>
    <name evidence="2" type="ordered locus">Dd703_2131</name>
</gene>
<organism evidence="2 3">
    <name type="scientific">Musicola paradisiaca (strain Ech703)</name>
    <name type="common">Dickeya paradisiaca</name>
    <name type="synonym">Dickeya dadantii</name>
    <dbReference type="NCBI Taxonomy" id="579405"/>
    <lineage>
        <taxon>Bacteria</taxon>
        <taxon>Pseudomonadati</taxon>
        <taxon>Pseudomonadota</taxon>
        <taxon>Gammaproteobacteria</taxon>
        <taxon>Enterobacterales</taxon>
        <taxon>Pectobacteriaceae</taxon>
        <taxon>Musicola</taxon>
    </lineage>
</organism>
<dbReference type="InterPro" id="IPR006750">
    <property type="entry name" value="YdcZ"/>
</dbReference>
<dbReference type="eggNOG" id="COG3238">
    <property type="taxonomic scope" value="Bacteria"/>
</dbReference>
<keyword evidence="3" id="KW-1185">Reference proteome</keyword>
<dbReference type="PANTHER" id="PTHR34821">
    <property type="entry name" value="INNER MEMBRANE PROTEIN YDCZ"/>
    <property type="match status" value="1"/>
</dbReference>
<evidence type="ECO:0008006" key="4">
    <source>
        <dbReference type="Google" id="ProtNLM"/>
    </source>
</evidence>
<dbReference type="PANTHER" id="PTHR34821:SF2">
    <property type="entry name" value="INNER MEMBRANE PROTEIN YDCZ"/>
    <property type="match status" value="1"/>
</dbReference>
<feature type="transmembrane region" description="Helical" evidence="1">
    <location>
        <begin position="119"/>
        <end position="136"/>
    </location>
</feature>
<dbReference type="HOGENOM" id="CLU_068878_6_1_6"/>
<feature type="transmembrane region" description="Helical" evidence="1">
    <location>
        <begin position="91"/>
        <end position="112"/>
    </location>
</feature>
<evidence type="ECO:0000256" key="1">
    <source>
        <dbReference type="SAM" id="Phobius"/>
    </source>
</evidence>
<dbReference type="Pfam" id="PF04657">
    <property type="entry name" value="DMT_YdcZ"/>
    <property type="match status" value="1"/>
</dbReference>
<reference evidence="2" key="1">
    <citation type="submission" date="2009-06" db="EMBL/GenBank/DDBJ databases">
        <title>Complete sequence of Dickeya dadantii Ech703.</title>
        <authorList>
            <consortium name="US DOE Joint Genome Institute"/>
            <person name="Lucas S."/>
            <person name="Copeland A."/>
            <person name="Lapidus A."/>
            <person name="Glavina del Rio T."/>
            <person name="Dalin E."/>
            <person name="Tice H."/>
            <person name="Bruce D."/>
            <person name="Goodwin L."/>
            <person name="Pitluck S."/>
            <person name="Chertkov O."/>
            <person name="Brettin T."/>
            <person name="Detter J.C."/>
            <person name="Han C."/>
            <person name="Larimer F."/>
            <person name="Land M."/>
            <person name="Hauser L."/>
            <person name="Kyrpides N."/>
            <person name="Mikhailova N."/>
            <person name="Balakrishnan V."/>
            <person name="Glasner J."/>
            <person name="Perna N.T."/>
        </authorList>
    </citation>
    <scope>NUCLEOTIDE SEQUENCE [LARGE SCALE GENOMIC DNA]</scope>
    <source>
        <strain evidence="2">Ech703</strain>
    </source>
</reference>
<keyword evidence="1" id="KW-1133">Transmembrane helix</keyword>
<dbReference type="KEGG" id="dda:Dd703_2131"/>
<sequence length="158" mass="16914">MAIMMILAVLNGGCIALSRLLNGRLGMARSAFFASFWNHLLGFLFLTLTLCLSGDLRSAVPSGAPAFAWLGGVIGALFVAVNSYVLPRLGAMKATLLVIGGQMLTGVLADAFSHATTAPWVQIGGVVLILAGLFLSKTPATTSGEHRREQRQVWWWKR</sequence>